<accession>A0A133VQY3</accession>
<protein>
    <submittedName>
        <fullName evidence="1">Uncharacterized protein</fullName>
    </submittedName>
</protein>
<gene>
    <name evidence="1" type="ORF">AKJ56_00045</name>
</gene>
<sequence>MLVLLSKILLGVSLAGIVSIVLRKIPVMADLPEAAAPVLSTVFKRRARRIAPDFSGFSFEVFLQKSLSKIKIFVLRIEHKIDGQLRRIRRNKKEEKKDLGDDEYWDELKQEVEDEGS</sequence>
<name>A0A133VQY3_9EURY</name>
<reference evidence="1 2" key="1">
    <citation type="journal article" date="2016" name="Sci. Rep.">
        <title>Metabolic traits of an uncultured archaeal lineage -MSBL1- from brine pools of the Red Sea.</title>
        <authorList>
            <person name="Mwirichia R."/>
            <person name="Alam I."/>
            <person name="Rashid M."/>
            <person name="Vinu M."/>
            <person name="Ba-Alawi W."/>
            <person name="Anthony Kamau A."/>
            <person name="Kamanda Ngugi D."/>
            <person name="Goker M."/>
            <person name="Klenk H.P."/>
            <person name="Bajic V."/>
            <person name="Stingl U."/>
        </authorList>
    </citation>
    <scope>NUCLEOTIDE SEQUENCE [LARGE SCALE GENOMIC DNA]</scope>
    <source>
        <strain evidence="1">SCGC-AAA382N08</strain>
    </source>
</reference>
<proteinExistence type="predicted"/>
<dbReference type="Proteomes" id="UP000070175">
    <property type="component" value="Unassembled WGS sequence"/>
</dbReference>
<dbReference type="AlphaFoldDB" id="A0A133VQY3"/>
<keyword evidence="2" id="KW-1185">Reference proteome</keyword>
<organism evidence="1 2">
    <name type="scientific">candidate division MSBL1 archaeon SCGC-AAA382N08</name>
    <dbReference type="NCBI Taxonomy" id="1698285"/>
    <lineage>
        <taxon>Archaea</taxon>
        <taxon>Methanobacteriati</taxon>
        <taxon>Methanobacteriota</taxon>
        <taxon>candidate division MSBL1</taxon>
    </lineage>
</organism>
<evidence type="ECO:0000313" key="2">
    <source>
        <dbReference type="Proteomes" id="UP000070175"/>
    </source>
</evidence>
<comment type="caution">
    <text evidence="1">The sequence shown here is derived from an EMBL/GenBank/DDBJ whole genome shotgun (WGS) entry which is preliminary data.</text>
</comment>
<dbReference type="EMBL" id="LHYJ01000001">
    <property type="protein sequence ID" value="KXB08840.1"/>
    <property type="molecule type" value="Genomic_DNA"/>
</dbReference>
<evidence type="ECO:0000313" key="1">
    <source>
        <dbReference type="EMBL" id="KXB08840.1"/>
    </source>
</evidence>